<keyword evidence="14" id="KW-0496">Mitochondrion</keyword>
<name>A0A2N9G762_FAGSY</name>
<evidence type="ECO:0000256" key="7">
    <source>
        <dbReference type="ARBA" id="ARBA00022722"/>
    </source>
</evidence>
<comment type="catalytic activity">
    <reaction evidence="1">
        <text>Endonucleolytic cleavage of RNA, removing 5'-extranucleotides from tRNA precursor.</text>
        <dbReference type="EC" id="3.1.26.5"/>
    </reaction>
</comment>
<feature type="domain" description="PRORP" evidence="16">
    <location>
        <begin position="223"/>
        <end position="359"/>
    </location>
</feature>
<dbReference type="AlphaFoldDB" id="A0A2N9G762"/>
<evidence type="ECO:0000256" key="2">
    <source>
        <dbReference type="ARBA" id="ARBA00001946"/>
    </source>
</evidence>
<proteinExistence type="inferred from homology"/>
<keyword evidence="7" id="KW-0540">Nuclease</keyword>
<evidence type="ECO:0000256" key="5">
    <source>
        <dbReference type="ARBA" id="ARBA00012179"/>
    </source>
</evidence>
<evidence type="ECO:0000256" key="14">
    <source>
        <dbReference type="ARBA" id="ARBA00023128"/>
    </source>
</evidence>
<comment type="cofactor">
    <cofactor evidence="2">
        <name>Mg(2+)</name>
        <dbReference type="ChEBI" id="CHEBI:18420"/>
    </cofactor>
</comment>
<dbReference type="InterPro" id="IPR031595">
    <property type="entry name" value="PRORP_C"/>
</dbReference>
<accession>A0A2N9G762</accession>
<evidence type="ECO:0000256" key="11">
    <source>
        <dbReference type="ARBA" id="ARBA00022833"/>
    </source>
</evidence>
<evidence type="ECO:0000256" key="10">
    <source>
        <dbReference type="ARBA" id="ARBA00022801"/>
    </source>
</evidence>
<organism evidence="18">
    <name type="scientific">Fagus sylvatica</name>
    <name type="common">Beechnut</name>
    <dbReference type="NCBI Taxonomy" id="28930"/>
    <lineage>
        <taxon>Eukaryota</taxon>
        <taxon>Viridiplantae</taxon>
        <taxon>Streptophyta</taxon>
        <taxon>Embryophyta</taxon>
        <taxon>Tracheophyta</taxon>
        <taxon>Spermatophyta</taxon>
        <taxon>Magnoliopsida</taxon>
        <taxon>eudicotyledons</taxon>
        <taxon>Gunneridae</taxon>
        <taxon>Pentapetalae</taxon>
        <taxon>rosids</taxon>
        <taxon>fabids</taxon>
        <taxon>Fagales</taxon>
        <taxon>Fagaceae</taxon>
        <taxon>Fagus</taxon>
    </lineage>
</organism>
<evidence type="ECO:0000256" key="1">
    <source>
        <dbReference type="ARBA" id="ARBA00000928"/>
    </source>
</evidence>
<keyword evidence="12" id="KW-0460">Magnesium</keyword>
<evidence type="ECO:0000259" key="16">
    <source>
        <dbReference type="Pfam" id="PF16953"/>
    </source>
</evidence>
<dbReference type="InterPro" id="IPR033443">
    <property type="entry name" value="PROP1-like_PPR_dom"/>
</dbReference>
<dbReference type="EMBL" id="OIVN01001554">
    <property type="protein sequence ID" value="SPC95250.1"/>
    <property type="molecule type" value="Genomic_DNA"/>
</dbReference>
<evidence type="ECO:0000256" key="3">
    <source>
        <dbReference type="ARBA" id="ARBA00004173"/>
    </source>
</evidence>
<dbReference type="GO" id="GO:0004526">
    <property type="term" value="F:ribonuclease P activity"/>
    <property type="evidence" value="ECO:0007669"/>
    <property type="project" value="UniProtKB-EC"/>
</dbReference>
<keyword evidence="6" id="KW-0819">tRNA processing</keyword>
<evidence type="ECO:0000256" key="12">
    <source>
        <dbReference type="ARBA" id="ARBA00022842"/>
    </source>
</evidence>
<keyword evidence="10" id="KW-0378">Hydrolase</keyword>
<evidence type="ECO:0000313" key="18">
    <source>
        <dbReference type="EMBL" id="SPC95250.1"/>
    </source>
</evidence>
<comment type="similarity">
    <text evidence="4">Belongs to the PPR family. P subfamily.</text>
</comment>
<dbReference type="Pfam" id="PF16953">
    <property type="entry name" value="PRORP"/>
    <property type="match status" value="1"/>
</dbReference>
<evidence type="ECO:0000256" key="13">
    <source>
        <dbReference type="ARBA" id="ARBA00022946"/>
    </source>
</evidence>
<feature type="domain" description="PROP1-like PPR" evidence="17">
    <location>
        <begin position="64"/>
        <end position="124"/>
    </location>
</feature>
<feature type="region of interest" description="Disordered" evidence="15">
    <location>
        <begin position="1"/>
        <end position="21"/>
    </location>
</feature>
<evidence type="ECO:0000256" key="9">
    <source>
        <dbReference type="ARBA" id="ARBA00022737"/>
    </source>
</evidence>
<keyword evidence="9" id="KW-0677">Repeat</keyword>
<feature type="compositionally biased region" description="Polar residues" evidence="15">
    <location>
        <begin position="12"/>
        <end position="21"/>
    </location>
</feature>
<evidence type="ECO:0000259" key="17">
    <source>
        <dbReference type="Pfam" id="PF17177"/>
    </source>
</evidence>
<keyword evidence="13" id="KW-0809">Transit peptide</keyword>
<feature type="domain" description="PROP1-like PPR" evidence="17">
    <location>
        <begin position="129"/>
        <end position="179"/>
    </location>
</feature>
<dbReference type="PANTHER" id="PTHR13547">
    <property type="match status" value="1"/>
</dbReference>
<dbReference type="Pfam" id="PF17177">
    <property type="entry name" value="PPR_long"/>
    <property type="match status" value="2"/>
</dbReference>
<protein>
    <recommendedName>
        <fullName evidence="5">ribonuclease P</fullName>
        <ecNumber evidence="5">3.1.26.5</ecNumber>
    </recommendedName>
</protein>
<dbReference type="Gene3D" id="3.40.50.11980">
    <property type="match status" value="1"/>
</dbReference>
<dbReference type="GO" id="GO:0046872">
    <property type="term" value="F:metal ion binding"/>
    <property type="evidence" value="ECO:0007669"/>
    <property type="project" value="UniProtKB-KW"/>
</dbReference>
<keyword evidence="8" id="KW-0479">Metal-binding</keyword>
<sequence length="416" mass="46970">MRKARRQIPGGTPQTQSRHVFQARRTSSKPFVFTTRRGETELTSPYTITMSCSIFALWMEKEGSNLQRGFDIFQSMVMDKVMPNEATFTSAARIAAAKEDPDMAFDLIKQMKGFGIVPKLRSYGTGIVREAELSANLKVSVSAKHAHKVYETMHRLRAVVRQVSETTAGIIEGWFKCETTVKVGEENWDVRKVKEGVVKGGGGWHSQGWLGSGEWRVVRTHMDGAGICQSCGEKLVSIDIDPKETENFATSLTNLACQKEVKADFVQFQEWLQKYGPFDAVVDGANVSLVSMHTFSFYQLNSVVKQLRQMSPSKRLPLIILHKNVTGGPAQHPNNKKLLEHWKNSGALYATPPGSNDDCLEDKTSYEVFGVKWVIPKTVKGLFQCWQHSPKTLRNSMWNVIRNRIFEDQELSIERF</sequence>
<comment type="subcellular location">
    <subcellularLocation>
        <location evidence="3">Mitochondrion</location>
    </subcellularLocation>
</comment>
<evidence type="ECO:0000256" key="8">
    <source>
        <dbReference type="ARBA" id="ARBA00022723"/>
    </source>
</evidence>
<dbReference type="PANTHER" id="PTHR13547:SF1">
    <property type="entry name" value="MITOCHONDRIAL RIBONUCLEASE P CATALYTIC SUBUNIT"/>
    <property type="match status" value="1"/>
</dbReference>
<dbReference type="InterPro" id="IPR011990">
    <property type="entry name" value="TPR-like_helical_dom_sf"/>
</dbReference>
<dbReference type="EC" id="3.1.26.5" evidence="5"/>
<dbReference type="GO" id="GO:0001682">
    <property type="term" value="P:tRNA 5'-leader removal"/>
    <property type="evidence" value="ECO:0007669"/>
    <property type="project" value="TreeGrafter"/>
</dbReference>
<gene>
    <name evidence="18" type="ORF">FSB_LOCUS23132</name>
</gene>
<evidence type="ECO:0000256" key="15">
    <source>
        <dbReference type="SAM" id="MobiDB-lite"/>
    </source>
</evidence>
<dbReference type="GO" id="GO:0005739">
    <property type="term" value="C:mitochondrion"/>
    <property type="evidence" value="ECO:0007669"/>
    <property type="project" value="UniProtKB-SubCell"/>
</dbReference>
<evidence type="ECO:0000256" key="4">
    <source>
        <dbReference type="ARBA" id="ARBA00007626"/>
    </source>
</evidence>
<evidence type="ECO:0000256" key="6">
    <source>
        <dbReference type="ARBA" id="ARBA00022694"/>
    </source>
</evidence>
<reference evidence="18" key="1">
    <citation type="submission" date="2018-02" db="EMBL/GenBank/DDBJ databases">
        <authorList>
            <person name="Cohen D.B."/>
            <person name="Kent A.D."/>
        </authorList>
    </citation>
    <scope>NUCLEOTIDE SEQUENCE</scope>
</reference>
<dbReference type="Gene3D" id="1.25.40.10">
    <property type="entry name" value="Tetratricopeptide repeat domain"/>
    <property type="match status" value="1"/>
</dbReference>
<keyword evidence="11" id="KW-0862">Zinc</keyword>